<keyword evidence="2" id="KW-1185">Reference proteome</keyword>
<dbReference type="InterPro" id="IPR004579">
    <property type="entry name" value="ERCC1/RAD10/SWI10"/>
</dbReference>
<evidence type="ECO:0000313" key="1">
    <source>
        <dbReference type="EMBL" id="KAL3316853.1"/>
    </source>
</evidence>
<accession>A0ABD2QBB8</accession>
<comment type="caution">
    <text evidence="1">The sequence shown here is derived from an EMBL/GenBank/DDBJ whole genome shotgun (WGS) entry which is preliminary data.</text>
</comment>
<dbReference type="EMBL" id="JBJKFK010000473">
    <property type="protein sequence ID" value="KAL3316853.1"/>
    <property type="molecule type" value="Genomic_DNA"/>
</dbReference>
<dbReference type="Proteomes" id="UP001626550">
    <property type="component" value="Unassembled WGS sequence"/>
</dbReference>
<dbReference type="Gene3D" id="3.40.50.10130">
    <property type="match status" value="1"/>
</dbReference>
<dbReference type="InterPro" id="IPR011335">
    <property type="entry name" value="Restrct_endonuc-II-like"/>
</dbReference>
<dbReference type="PANTHER" id="PTHR12749">
    <property type="entry name" value="EXCISION REPAIR CROSS-COMPLEMENTING 1 ERCC1"/>
    <property type="match status" value="1"/>
</dbReference>
<dbReference type="SUPFAM" id="SSF47781">
    <property type="entry name" value="RuvA domain 2-like"/>
    <property type="match status" value="1"/>
</dbReference>
<dbReference type="GO" id="GO:0006281">
    <property type="term" value="P:DNA repair"/>
    <property type="evidence" value="ECO:0007669"/>
    <property type="project" value="UniProtKB-ARBA"/>
</dbReference>
<dbReference type="AlphaFoldDB" id="A0ABD2QBB8"/>
<dbReference type="Gene3D" id="1.10.150.20">
    <property type="entry name" value="5' to 3' exonuclease, C-terminal subdomain"/>
    <property type="match status" value="1"/>
</dbReference>
<dbReference type="PANTHER" id="PTHR12749:SF0">
    <property type="entry name" value="DNA EXCISION REPAIR PROTEIN ERCC-1"/>
    <property type="match status" value="1"/>
</dbReference>
<protein>
    <submittedName>
        <fullName evidence="1">Excision repair cross-complementation group 1</fullName>
    </submittedName>
</protein>
<name>A0ABD2QBB8_9PLAT</name>
<gene>
    <name evidence="1" type="primary">ERCC1</name>
    <name evidence="1" type="ORF">Ciccas_004498</name>
</gene>
<sequence length="226" mass="25669">MCFSKKVTLILAWNNEEVARYLEAYKSLEHKPPDELMSVQVQQVETNLLLDQWTNCLTALRKVSKTDANNLLTQLKSVSNVINASTSQLENIPGIGSTKALKMSDVFNDSLPASDFCFEDEVLMDPRKHLLVRVENILSGEQSTKCLKALIPALQTIIDQLEDEATNCPKSSVKDVKFAWKEVHQLLQIILQLRRQAHSIFETLIQLKVLQKNYSLKTVGLLRYIL</sequence>
<dbReference type="SUPFAM" id="SSF52980">
    <property type="entry name" value="Restriction endonuclease-like"/>
    <property type="match status" value="1"/>
</dbReference>
<evidence type="ECO:0000313" key="2">
    <source>
        <dbReference type="Proteomes" id="UP001626550"/>
    </source>
</evidence>
<dbReference type="InterPro" id="IPR010994">
    <property type="entry name" value="RuvA_2-like"/>
</dbReference>
<proteinExistence type="predicted"/>
<reference evidence="1 2" key="1">
    <citation type="submission" date="2024-11" db="EMBL/GenBank/DDBJ databases">
        <title>Adaptive evolution of stress response genes in parasites aligns with host niche diversity.</title>
        <authorList>
            <person name="Hahn C."/>
            <person name="Resl P."/>
        </authorList>
    </citation>
    <scope>NUCLEOTIDE SEQUENCE [LARGE SCALE GENOMIC DNA]</scope>
    <source>
        <strain evidence="1">EGGRZ-B1_66</strain>
        <tissue evidence="1">Body</tissue>
    </source>
</reference>
<organism evidence="1 2">
    <name type="scientific">Cichlidogyrus casuarinus</name>
    <dbReference type="NCBI Taxonomy" id="1844966"/>
    <lineage>
        <taxon>Eukaryota</taxon>
        <taxon>Metazoa</taxon>
        <taxon>Spiralia</taxon>
        <taxon>Lophotrochozoa</taxon>
        <taxon>Platyhelminthes</taxon>
        <taxon>Monogenea</taxon>
        <taxon>Monopisthocotylea</taxon>
        <taxon>Dactylogyridea</taxon>
        <taxon>Ancyrocephalidae</taxon>
        <taxon>Cichlidogyrus</taxon>
    </lineage>
</organism>